<name>A0A6N7PSF9_9BACT</name>
<feature type="transmembrane region" description="Helical" evidence="1">
    <location>
        <begin position="266"/>
        <end position="287"/>
    </location>
</feature>
<dbReference type="AlphaFoldDB" id="A0A6N7PSF9"/>
<sequence>MRSVWPRLAATLALTAACHSAFVVATPSLVYAQAAAKGAKATVTSLIQRGSALFDDAEYEESIQTLSAALLRPGTSKQEKIEIYRLLAYNYIVLKRMDEADAAVRGLLVLDETYSLPPTESPRFKDFFKATREKWESEGKPGREAQNSPVAEKPIRIMHTSPAQVPPGTLIKLSGRVEDPDGRVRAMQLAYRTGADGKFVLVPASFTLGEFRAQIPSAAVKPPLVEYYLQAIDKGGLPLTSRGDAATPLRIAVPAAQKGGVLSSPWFWVPVGLAVVGGGVAATYFLLNQRTSTVTIRVTE</sequence>
<keyword evidence="1" id="KW-0812">Transmembrane</keyword>
<dbReference type="EMBL" id="WJIE01000006">
    <property type="protein sequence ID" value="MRG94978.1"/>
    <property type="molecule type" value="Genomic_DNA"/>
</dbReference>
<evidence type="ECO:0008006" key="5">
    <source>
        <dbReference type="Google" id="ProtNLM"/>
    </source>
</evidence>
<accession>A0A6N7PSF9</accession>
<comment type="caution">
    <text evidence="3">The sequence shown here is derived from an EMBL/GenBank/DDBJ whole genome shotgun (WGS) entry which is preliminary data.</text>
</comment>
<dbReference type="OrthoDB" id="5494733at2"/>
<evidence type="ECO:0000256" key="1">
    <source>
        <dbReference type="SAM" id="Phobius"/>
    </source>
</evidence>
<evidence type="ECO:0000313" key="4">
    <source>
        <dbReference type="Proteomes" id="UP000440224"/>
    </source>
</evidence>
<evidence type="ECO:0000256" key="2">
    <source>
        <dbReference type="SAM" id="SignalP"/>
    </source>
</evidence>
<feature type="chain" id="PRO_5026809061" description="Tetratricopeptide repeat protein" evidence="2">
    <location>
        <begin position="26"/>
        <end position="300"/>
    </location>
</feature>
<gene>
    <name evidence="3" type="ORF">GF068_24100</name>
</gene>
<dbReference type="PROSITE" id="PS51257">
    <property type="entry name" value="PROKAR_LIPOPROTEIN"/>
    <property type="match status" value="1"/>
</dbReference>
<feature type="signal peptide" evidence="2">
    <location>
        <begin position="1"/>
        <end position="25"/>
    </location>
</feature>
<dbReference type="RefSeq" id="WP_153821765.1">
    <property type="nucleotide sequence ID" value="NZ_WJIE01000006.1"/>
</dbReference>
<reference evidence="3 4" key="1">
    <citation type="submission" date="2019-10" db="EMBL/GenBank/DDBJ databases">
        <title>A soil myxobacterium in the family Polyangiaceae.</title>
        <authorList>
            <person name="Li Y."/>
            <person name="Wang J."/>
        </authorList>
    </citation>
    <scope>NUCLEOTIDE SEQUENCE [LARGE SCALE GENOMIC DNA]</scope>
    <source>
        <strain evidence="3 4">DSM 14734</strain>
    </source>
</reference>
<keyword evidence="1" id="KW-1133">Transmembrane helix</keyword>
<organism evidence="3 4">
    <name type="scientific">Polyangium spumosum</name>
    <dbReference type="NCBI Taxonomy" id="889282"/>
    <lineage>
        <taxon>Bacteria</taxon>
        <taxon>Pseudomonadati</taxon>
        <taxon>Myxococcota</taxon>
        <taxon>Polyangia</taxon>
        <taxon>Polyangiales</taxon>
        <taxon>Polyangiaceae</taxon>
        <taxon>Polyangium</taxon>
    </lineage>
</organism>
<protein>
    <recommendedName>
        <fullName evidence="5">Tetratricopeptide repeat protein</fullName>
    </recommendedName>
</protein>
<dbReference type="Proteomes" id="UP000440224">
    <property type="component" value="Unassembled WGS sequence"/>
</dbReference>
<evidence type="ECO:0000313" key="3">
    <source>
        <dbReference type="EMBL" id="MRG94978.1"/>
    </source>
</evidence>
<keyword evidence="4" id="KW-1185">Reference proteome</keyword>
<proteinExistence type="predicted"/>
<keyword evidence="2" id="KW-0732">Signal</keyword>
<keyword evidence="1" id="KW-0472">Membrane</keyword>